<dbReference type="EMBL" id="JANPWB010000011">
    <property type="protein sequence ID" value="KAJ1131427.1"/>
    <property type="molecule type" value="Genomic_DNA"/>
</dbReference>
<accession>A0AAV7PT14</accession>
<reference evidence="1" key="1">
    <citation type="journal article" date="2022" name="bioRxiv">
        <title>Sequencing and chromosome-scale assembly of the giantPleurodeles waltlgenome.</title>
        <authorList>
            <person name="Brown T."/>
            <person name="Elewa A."/>
            <person name="Iarovenko S."/>
            <person name="Subramanian E."/>
            <person name="Araus A.J."/>
            <person name="Petzold A."/>
            <person name="Susuki M."/>
            <person name="Suzuki K.-i.T."/>
            <person name="Hayashi T."/>
            <person name="Toyoda A."/>
            <person name="Oliveira C."/>
            <person name="Osipova E."/>
            <person name="Leigh N.D."/>
            <person name="Simon A."/>
            <person name="Yun M.H."/>
        </authorList>
    </citation>
    <scope>NUCLEOTIDE SEQUENCE</scope>
    <source>
        <strain evidence="1">20211129_DDA</strain>
        <tissue evidence="1">Liver</tissue>
    </source>
</reference>
<gene>
    <name evidence="1" type="ORF">NDU88_009764</name>
</gene>
<protein>
    <submittedName>
        <fullName evidence="1">Uncharacterized protein</fullName>
    </submittedName>
</protein>
<dbReference type="AlphaFoldDB" id="A0AAV7PT14"/>
<dbReference type="Proteomes" id="UP001066276">
    <property type="component" value="Chromosome 7"/>
</dbReference>
<name>A0AAV7PT14_PLEWA</name>
<comment type="caution">
    <text evidence="1">The sequence shown here is derived from an EMBL/GenBank/DDBJ whole genome shotgun (WGS) entry which is preliminary data.</text>
</comment>
<evidence type="ECO:0000313" key="2">
    <source>
        <dbReference type="Proteomes" id="UP001066276"/>
    </source>
</evidence>
<organism evidence="1 2">
    <name type="scientific">Pleurodeles waltl</name>
    <name type="common">Iberian ribbed newt</name>
    <dbReference type="NCBI Taxonomy" id="8319"/>
    <lineage>
        <taxon>Eukaryota</taxon>
        <taxon>Metazoa</taxon>
        <taxon>Chordata</taxon>
        <taxon>Craniata</taxon>
        <taxon>Vertebrata</taxon>
        <taxon>Euteleostomi</taxon>
        <taxon>Amphibia</taxon>
        <taxon>Batrachia</taxon>
        <taxon>Caudata</taxon>
        <taxon>Salamandroidea</taxon>
        <taxon>Salamandridae</taxon>
        <taxon>Pleurodelinae</taxon>
        <taxon>Pleurodeles</taxon>
    </lineage>
</organism>
<sequence>MHAGRPVGSQRFPLARVDAYVSAKTMSTPINKEKNNLFDDDVGAGRSNAEKIGAYPESCFDVSRSNEK</sequence>
<evidence type="ECO:0000313" key="1">
    <source>
        <dbReference type="EMBL" id="KAJ1131427.1"/>
    </source>
</evidence>
<keyword evidence="2" id="KW-1185">Reference proteome</keyword>
<proteinExistence type="predicted"/>